<dbReference type="SUPFAM" id="SSF51735">
    <property type="entry name" value="NAD(P)-binding Rossmann-fold domains"/>
    <property type="match status" value="1"/>
</dbReference>
<dbReference type="Proteomes" id="UP000219565">
    <property type="component" value="Unassembled WGS sequence"/>
</dbReference>
<dbReference type="InterPro" id="IPR051267">
    <property type="entry name" value="STEAP_metalloreductase"/>
</dbReference>
<gene>
    <name evidence="3" type="ORF">SAMN04244553_2888</name>
</gene>
<dbReference type="AlphaFoldDB" id="A0A285L8L8"/>
<keyword evidence="4" id="KW-1185">Reference proteome</keyword>
<protein>
    <recommendedName>
        <fullName evidence="2">Pyrroline-5-carboxylate reductase catalytic N-terminal domain-containing protein</fullName>
    </recommendedName>
</protein>
<dbReference type="Gene3D" id="3.40.50.720">
    <property type="entry name" value="NAD(P)-binding Rossmann-like Domain"/>
    <property type="match status" value="1"/>
</dbReference>
<dbReference type="InterPro" id="IPR036291">
    <property type="entry name" value="NAD(P)-bd_dom_sf"/>
</dbReference>
<reference evidence="3 4" key="1">
    <citation type="submission" date="2017-09" db="EMBL/GenBank/DDBJ databases">
        <authorList>
            <person name="Ehlers B."/>
            <person name="Leendertz F.H."/>
        </authorList>
    </citation>
    <scope>NUCLEOTIDE SEQUENCE [LARGE SCALE GENOMIC DNA]</scope>
    <source>
        <strain evidence="3 4">DSM 45537</strain>
    </source>
</reference>
<dbReference type="InterPro" id="IPR028939">
    <property type="entry name" value="P5C_Rdtase_cat_N"/>
</dbReference>
<evidence type="ECO:0000256" key="1">
    <source>
        <dbReference type="ARBA" id="ARBA00023002"/>
    </source>
</evidence>
<dbReference type="STRING" id="1379680.GCA_001612615_06553"/>
<evidence type="ECO:0000313" key="3">
    <source>
        <dbReference type="EMBL" id="SNY81299.1"/>
    </source>
</evidence>
<dbReference type="PANTHER" id="PTHR14239">
    <property type="entry name" value="DUDULIN-RELATED"/>
    <property type="match status" value="1"/>
</dbReference>
<accession>A0A285L8L8</accession>
<dbReference type="PANTHER" id="PTHR14239:SF10">
    <property type="entry name" value="REDUCTASE"/>
    <property type="match status" value="1"/>
</dbReference>
<evidence type="ECO:0000313" key="4">
    <source>
        <dbReference type="Proteomes" id="UP000219565"/>
    </source>
</evidence>
<dbReference type="OrthoDB" id="5738121at2"/>
<keyword evidence="1" id="KW-0560">Oxidoreductase</keyword>
<dbReference type="GO" id="GO:0016491">
    <property type="term" value="F:oxidoreductase activity"/>
    <property type="evidence" value="ECO:0007669"/>
    <property type="project" value="UniProtKB-KW"/>
</dbReference>
<evidence type="ECO:0000259" key="2">
    <source>
        <dbReference type="Pfam" id="PF03807"/>
    </source>
</evidence>
<organism evidence="3 4">
    <name type="scientific">Nocardia amikacinitolerans</name>
    <dbReference type="NCBI Taxonomy" id="756689"/>
    <lineage>
        <taxon>Bacteria</taxon>
        <taxon>Bacillati</taxon>
        <taxon>Actinomycetota</taxon>
        <taxon>Actinomycetes</taxon>
        <taxon>Mycobacteriales</taxon>
        <taxon>Nocardiaceae</taxon>
        <taxon>Nocardia</taxon>
    </lineage>
</organism>
<name>A0A285L8L8_9NOCA</name>
<feature type="domain" description="Pyrroline-5-carboxylate reductase catalytic N-terminal" evidence="2">
    <location>
        <begin position="2"/>
        <end position="91"/>
    </location>
</feature>
<dbReference type="RefSeq" id="WP_097245494.1">
    <property type="nucleotide sequence ID" value="NZ_OBEG01000002.1"/>
</dbReference>
<sequence>MRIGIIGAGAMARALGGGWAAAGHEVCFGARRAAAAAEVAAAVGCGARGGSIEEAAGFGDVVLLAVPVEALDGVLRATPGLDGRVLVDCTNAFEPDAASDGTDNFVLGEDAVAERIAATVPGARVVKGFNLCAAEVWAAEAREFEGVPLSVPLCGDDPDALRLVAGLAEDLKLRPFFAGGLHRARYLEAASALAVGLWFGGYDARAMLPPLSGAFAARD</sequence>
<proteinExistence type="predicted"/>
<dbReference type="EMBL" id="OBEG01000002">
    <property type="protein sequence ID" value="SNY81299.1"/>
    <property type="molecule type" value="Genomic_DNA"/>
</dbReference>
<dbReference type="Pfam" id="PF03807">
    <property type="entry name" value="F420_oxidored"/>
    <property type="match status" value="1"/>
</dbReference>